<organism evidence="1">
    <name type="scientific">Octopus bimaculoides</name>
    <name type="common">California two-spotted octopus</name>
    <dbReference type="NCBI Taxonomy" id="37653"/>
    <lineage>
        <taxon>Eukaryota</taxon>
        <taxon>Metazoa</taxon>
        <taxon>Spiralia</taxon>
        <taxon>Lophotrochozoa</taxon>
        <taxon>Mollusca</taxon>
        <taxon>Cephalopoda</taxon>
        <taxon>Coleoidea</taxon>
        <taxon>Octopodiformes</taxon>
        <taxon>Octopoda</taxon>
        <taxon>Incirrata</taxon>
        <taxon>Octopodidae</taxon>
        <taxon>Octopus</taxon>
    </lineage>
</organism>
<evidence type="ECO:0000313" key="1">
    <source>
        <dbReference type="EMBL" id="KOF78010.1"/>
    </source>
</evidence>
<gene>
    <name evidence="1" type="ORF">OCBIM_22031383mg</name>
</gene>
<accession>A0A0L8GN19</accession>
<proteinExistence type="predicted"/>
<reference evidence="1" key="1">
    <citation type="submission" date="2015-07" db="EMBL/GenBank/DDBJ databases">
        <title>MeaNS - Measles Nucleotide Surveillance Program.</title>
        <authorList>
            <person name="Tran T."/>
            <person name="Druce J."/>
        </authorList>
    </citation>
    <scope>NUCLEOTIDE SEQUENCE</scope>
    <source>
        <strain evidence="1">UCB-OBI-ISO-001</strain>
        <tissue evidence="1">Gonad</tissue>
    </source>
</reference>
<dbReference type="EMBL" id="KQ421226">
    <property type="protein sequence ID" value="KOF78010.1"/>
    <property type="molecule type" value="Genomic_DNA"/>
</dbReference>
<protein>
    <submittedName>
        <fullName evidence="1">Uncharacterized protein</fullName>
    </submittedName>
</protein>
<name>A0A0L8GN19_OCTBM</name>
<sequence>MSLLRAYKQLFYLSRPFSLMGRYQRILLLLQSKGISELPENKIIPSSLKRDYF</sequence>
<dbReference type="AlphaFoldDB" id="A0A0L8GN19"/>